<dbReference type="AlphaFoldDB" id="A0AAV7XID7"/>
<dbReference type="Proteomes" id="UP001075354">
    <property type="component" value="Chromosome 10"/>
</dbReference>
<feature type="domain" description="Tubulin epsilon and delta complex protein 1" evidence="1">
    <location>
        <begin position="86"/>
        <end position="263"/>
    </location>
</feature>
<dbReference type="Pfam" id="PF14970">
    <property type="entry name" value="TEDC1"/>
    <property type="match status" value="1"/>
</dbReference>
<proteinExistence type="predicted"/>
<dbReference type="EMBL" id="JAPTSV010000010">
    <property type="protein sequence ID" value="KAJ1523505.1"/>
    <property type="molecule type" value="Genomic_DNA"/>
</dbReference>
<protein>
    <recommendedName>
        <fullName evidence="1">Tubulin epsilon and delta complex protein 1 domain-containing protein</fullName>
    </recommendedName>
</protein>
<dbReference type="InterPro" id="IPR043535">
    <property type="entry name" value="TEDC1"/>
</dbReference>
<comment type="caution">
    <text evidence="2">The sequence shown here is derived from an EMBL/GenBank/DDBJ whole genome shotgun (WGS) entry which is preliminary data.</text>
</comment>
<gene>
    <name evidence="2" type="ORF">ONE63_001357</name>
</gene>
<sequence>MVVCVFIMSDIKAVINLLCQHLNILLKVNLKPENFRLAKFNNNEKETIQQLWTTLEKVCAALGSIIPQNEKWNPQIWVKFQLVLKGYNSSEFYSLPTDNTTGSRELLLALMWVIAKENALSVLTQECVRRSPLCREYPDIAEQQVTSGNKQNVHGLKTESKQLLNLEDQINYCLWLANRIRYNLNQIHDLEDQRIKNTHKVHEATAGSSGLPHLSVFETKLVRDPDLLKKWMPNLSKLNELLSVHAKWLKKKSAFWEWMETIIELKEKESNHDKPIGNDNALSDFINAIHLFAEDTTKFYKGSRRGELSTLPRFFISSLYAKSSSTLVRKASSSDLLADMGLNDNGIVIHASDWLAHIDSELQDVEKVKHEKLQELNVMLHGMTQKMGLVAITDIPSGDGESEDCSK</sequence>
<keyword evidence="3" id="KW-1185">Reference proteome</keyword>
<name>A0AAV7XID7_9NEOP</name>
<evidence type="ECO:0000313" key="3">
    <source>
        <dbReference type="Proteomes" id="UP001075354"/>
    </source>
</evidence>
<evidence type="ECO:0000313" key="2">
    <source>
        <dbReference type="EMBL" id="KAJ1523505.1"/>
    </source>
</evidence>
<organism evidence="2 3">
    <name type="scientific">Megalurothrips usitatus</name>
    <name type="common">bean blossom thrips</name>
    <dbReference type="NCBI Taxonomy" id="439358"/>
    <lineage>
        <taxon>Eukaryota</taxon>
        <taxon>Metazoa</taxon>
        <taxon>Ecdysozoa</taxon>
        <taxon>Arthropoda</taxon>
        <taxon>Hexapoda</taxon>
        <taxon>Insecta</taxon>
        <taxon>Pterygota</taxon>
        <taxon>Neoptera</taxon>
        <taxon>Paraneoptera</taxon>
        <taxon>Thysanoptera</taxon>
        <taxon>Terebrantia</taxon>
        <taxon>Thripoidea</taxon>
        <taxon>Thripidae</taxon>
        <taxon>Megalurothrips</taxon>
    </lineage>
</organism>
<dbReference type="PANTHER" id="PTHR35076">
    <property type="entry name" value="TUBULIN EPSILON AND DELTA COMPLEX PROTEIN 1"/>
    <property type="match status" value="1"/>
</dbReference>
<accession>A0AAV7XID7</accession>
<dbReference type="PANTHER" id="PTHR35076:SF1">
    <property type="entry name" value="TUBULIN EPSILON AND DELTA COMPLEX PROTEIN 1"/>
    <property type="match status" value="1"/>
</dbReference>
<reference evidence="2" key="1">
    <citation type="submission" date="2022-12" db="EMBL/GenBank/DDBJ databases">
        <title>Chromosome-level genome assembly of the bean flower thrips Megalurothrips usitatus.</title>
        <authorList>
            <person name="Ma L."/>
            <person name="Liu Q."/>
            <person name="Li H."/>
            <person name="Cai W."/>
        </authorList>
    </citation>
    <scope>NUCLEOTIDE SEQUENCE</scope>
    <source>
        <strain evidence="2">Cailab_2022a</strain>
    </source>
</reference>
<evidence type="ECO:0000259" key="1">
    <source>
        <dbReference type="Pfam" id="PF14970"/>
    </source>
</evidence>
<dbReference type="InterPro" id="IPR027996">
    <property type="entry name" value="TEDC1_dom"/>
</dbReference>